<gene>
    <name evidence="2" type="ORF">CIG75_13110</name>
</gene>
<sequence>MAASLIPPNLKSYKYYAPASAGTVAGADLTINATDFVNDSGAAVTAFPSYASFTLFINGMPQQNGIATVTTTSVVITGGATLDPSDPVVLNLVVNF</sequence>
<dbReference type="KEGG" id="tab:CIG75_13110"/>
<dbReference type="OrthoDB" id="2623159at2"/>
<protein>
    <recommendedName>
        <fullName evidence="1">DUF4183 domain-containing protein</fullName>
    </recommendedName>
</protein>
<dbReference type="EMBL" id="CP022657">
    <property type="protein sequence ID" value="ASS75833.1"/>
    <property type="molecule type" value="Genomic_DNA"/>
</dbReference>
<evidence type="ECO:0000313" key="3">
    <source>
        <dbReference type="Proteomes" id="UP000214688"/>
    </source>
</evidence>
<dbReference type="AlphaFoldDB" id="A0A223D317"/>
<accession>A0A223D317</accession>
<dbReference type="InterPro" id="IPR025237">
    <property type="entry name" value="DUF4183"/>
</dbReference>
<name>A0A223D317_9BACL</name>
<evidence type="ECO:0000313" key="2">
    <source>
        <dbReference type="EMBL" id="ASS75833.1"/>
    </source>
</evidence>
<dbReference type="Pfam" id="PF13799">
    <property type="entry name" value="DUF4183"/>
    <property type="match status" value="1"/>
</dbReference>
<dbReference type="Proteomes" id="UP000214688">
    <property type="component" value="Chromosome"/>
</dbReference>
<proteinExistence type="predicted"/>
<organism evidence="2 3">
    <name type="scientific">Tumebacillus algifaecis</name>
    <dbReference type="NCBI Taxonomy" id="1214604"/>
    <lineage>
        <taxon>Bacteria</taxon>
        <taxon>Bacillati</taxon>
        <taxon>Bacillota</taxon>
        <taxon>Bacilli</taxon>
        <taxon>Bacillales</taxon>
        <taxon>Alicyclobacillaceae</taxon>
        <taxon>Tumebacillus</taxon>
    </lineage>
</organism>
<dbReference type="RefSeq" id="WP_094237074.1">
    <property type="nucleotide sequence ID" value="NZ_CP022657.1"/>
</dbReference>
<keyword evidence="3" id="KW-1185">Reference proteome</keyword>
<reference evidence="2 3" key="1">
    <citation type="journal article" date="2015" name="Int. J. Syst. Evol. Microbiol.">
        <title>Tumebacillus algifaecis sp. nov., isolated from decomposing algal scum.</title>
        <authorList>
            <person name="Wu Y.F."/>
            <person name="Zhang B."/>
            <person name="Xing P."/>
            <person name="Wu Q.L."/>
            <person name="Liu S.J."/>
        </authorList>
    </citation>
    <scope>NUCLEOTIDE SEQUENCE [LARGE SCALE GENOMIC DNA]</scope>
    <source>
        <strain evidence="2 3">THMBR28</strain>
    </source>
</reference>
<evidence type="ECO:0000259" key="1">
    <source>
        <dbReference type="Pfam" id="PF13799"/>
    </source>
</evidence>
<feature type="domain" description="DUF4183" evidence="1">
    <location>
        <begin position="31"/>
        <end position="91"/>
    </location>
</feature>